<dbReference type="OrthoDB" id="203796at2759"/>
<feature type="compositionally biased region" description="Polar residues" evidence="1">
    <location>
        <begin position="16"/>
        <end position="26"/>
    </location>
</feature>
<keyword evidence="2" id="KW-0812">Transmembrane</keyword>
<protein>
    <submittedName>
        <fullName evidence="3">Uncharacterized protein</fullName>
    </submittedName>
</protein>
<sequence length="405" mass="45960">MGKPEPVKSPGDAVSMETQTGGSSYRNAADLALPDENDDLPPMYDDLAETSGSTSLSAPLLPNYTPSPGLPDETSEPDGLQPFNREDSLVRYLDRRLDSDPGFLETHVRRWASLPPRPLVRVHGSHKERRRSGNGKDETRDITDFDVRVELTPYPWANAATRQAWGELHTVENGDKAKRGTVFRRRAPGARKAAGNIELGMVEKPSLTQWCHRYCASHSGLKTFLLRRKVMGFDEARLREQIEAMVRRTNYRGRLHVSFPVKDETVEVWNECRTNEWRLTKWIYTLFCVSMLWLLTWPYLFLRTKKFETVSSEWYYSRFDGEGRKIYASLSEDQWYNMWGRALAKAVLSKRQGTLDQTDLVTADAPDPVYNTGSAAVDGALGFLRAGANAVTEVNRHLGWGENQL</sequence>
<evidence type="ECO:0000313" key="4">
    <source>
        <dbReference type="Proteomes" id="UP000284375"/>
    </source>
</evidence>
<dbReference type="PANTHER" id="PTHR37848">
    <property type="entry name" value="EXPRESSED PROTEIN"/>
    <property type="match status" value="1"/>
</dbReference>
<accession>A0A423VDV9</accession>
<keyword evidence="2" id="KW-0472">Membrane</keyword>
<feature type="transmembrane region" description="Helical" evidence="2">
    <location>
        <begin position="282"/>
        <end position="302"/>
    </location>
</feature>
<gene>
    <name evidence="3" type="ORF">VSDG_08866</name>
</gene>
<evidence type="ECO:0000313" key="3">
    <source>
        <dbReference type="EMBL" id="ROV89146.1"/>
    </source>
</evidence>
<evidence type="ECO:0000256" key="1">
    <source>
        <dbReference type="SAM" id="MobiDB-lite"/>
    </source>
</evidence>
<reference evidence="3 4" key="1">
    <citation type="submission" date="2015-09" db="EMBL/GenBank/DDBJ databases">
        <title>Host preference determinants of Valsa canker pathogens revealed by comparative genomics.</title>
        <authorList>
            <person name="Yin Z."/>
            <person name="Huang L."/>
        </authorList>
    </citation>
    <scope>NUCLEOTIDE SEQUENCE [LARGE SCALE GENOMIC DNA]</scope>
    <source>
        <strain evidence="3 4">YSFL</strain>
    </source>
</reference>
<dbReference type="EMBL" id="LJZO01000060">
    <property type="protein sequence ID" value="ROV89146.1"/>
    <property type="molecule type" value="Genomic_DNA"/>
</dbReference>
<comment type="caution">
    <text evidence="3">The sequence shown here is derived from an EMBL/GenBank/DDBJ whole genome shotgun (WGS) entry which is preliminary data.</text>
</comment>
<keyword evidence="2" id="KW-1133">Transmembrane helix</keyword>
<dbReference type="PANTHER" id="PTHR37848:SF1">
    <property type="entry name" value="SUN DOMAIN-CONTAINING PROTEIN"/>
    <property type="match status" value="1"/>
</dbReference>
<keyword evidence="4" id="KW-1185">Reference proteome</keyword>
<feature type="compositionally biased region" description="Basic residues" evidence="1">
    <location>
        <begin position="123"/>
        <end position="133"/>
    </location>
</feature>
<proteinExistence type="predicted"/>
<dbReference type="Proteomes" id="UP000284375">
    <property type="component" value="Unassembled WGS sequence"/>
</dbReference>
<name>A0A423VDV9_CYTCH</name>
<feature type="region of interest" description="Disordered" evidence="1">
    <location>
        <begin position="1"/>
        <end position="86"/>
    </location>
</feature>
<evidence type="ECO:0000256" key="2">
    <source>
        <dbReference type="SAM" id="Phobius"/>
    </source>
</evidence>
<feature type="region of interest" description="Disordered" evidence="1">
    <location>
        <begin position="122"/>
        <end position="141"/>
    </location>
</feature>
<dbReference type="AlphaFoldDB" id="A0A423VDV9"/>
<organism evidence="3 4">
    <name type="scientific">Cytospora chrysosperma</name>
    <name type="common">Cytospora canker fungus</name>
    <name type="synonym">Sphaeria chrysosperma</name>
    <dbReference type="NCBI Taxonomy" id="252740"/>
    <lineage>
        <taxon>Eukaryota</taxon>
        <taxon>Fungi</taxon>
        <taxon>Dikarya</taxon>
        <taxon>Ascomycota</taxon>
        <taxon>Pezizomycotina</taxon>
        <taxon>Sordariomycetes</taxon>
        <taxon>Sordariomycetidae</taxon>
        <taxon>Diaporthales</taxon>
        <taxon>Cytosporaceae</taxon>
        <taxon>Cytospora</taxon>
    </lineage>
</organism>